<dbReference type="PANTHER" id="PTHR40866:SF1">
    <property type="entry name" value="BED-TYPE DOMAIN-CONTAINING PROTEIN"/>
    <property type="match status" value="1"/>
</dbReference>
<proteinExistence type="predicted"/>
<dbReference type="EMBL" id="JAENGZ010000999">
    <property type="protein sequence ID" value="KAG6951577.1"/>
    <property type="molecule type" value="Genomic_DNA"/>
</dbReference>
<sequence length="190" mass="21663">MTSTFATCIFLYRERSLLHQYLKCLLVNPAECYELFPFDFYVDLFSSSPGGQVGATAILLPRGIDVGSYDTDTPCSKTIKSTNGYTNVINHLKRYHPTYETDAEAALHTPNLLPLRLVDQATTDMFRWLEWTVMDCLPLTFCGREMVRRNTKLPRVSARTMKLYLDRMVVAVVPVIIKILPKRYGIVLDG</sequence>
<organism evidence="1 2">
    <name type="scientific">Phytophthora cactorum</name>
    <dbReference type="NCBI Taxonomy" id="29920"/>
    <lineage>
        <taxon>Eukaryota</taxon>
        <taxon>Sar</taxon>
        <taxon>Stramenopiles</taxon>
        <taxon>Oomycota</taxon>
        <taxon>Peronosporomycetes</taxon>
        <taxon>Peronosporales</taxon>
        <taxon>Peronosporaceae</taxon>
        <taxon>Phytophthora</taxon>
    </lineage>
</organism>
<dbReference type="OrthoDB" id="102685at2759"/>
<gene>
    <name evidence="1" type="ORF">JG687_00013518</name>
</gene>
<dbReference type="AlphaFoldDB" id="A0A8T1TYR0"/>
<name>A0A8T1TYR0_9STRA</name>
<dbReference type="VEuPathDB" id="FungiDB:PC110_g3790"/>
<evidence type="ECO:0000313" key="1">
    <source>
        <dbReference type="EMBL" id="KAG6951577.1"/>
    </source>
</evidence>
<reference evidence="1" key="1">
    <citation type="submission" date="2021-01" db="EMBL/GenBank/DDBJ databases">
        <title>Phytophthora aleatoria, a newly-described species from Pinus radiata is distinct from Phytophthora cactorum isolates based on comparative genomics.</title>
        <authorList>
            <person name="Mcdougal R."/>
            <person name="Panda P."/>
            <person name="Williams N."/>
            <person name="Studholme D.J."/>
        </authorList>
    </citation>
    <scope>NUCLEOTIDE SEQUENCE</scope>
    <source>
        <strain evidence="1">NZFS 3830</strain>
    </source>
</reference>
<accession>A0A8T1TYR0</accession>
<comment type="caution">
    <text evidence="1">The sequence shown here is derived from an EMBL/GenBank/DDBJ whole genome shotgun (WGS) entry which is preliminary data.</text>
</comment>
<dbReference type="PANTHER" id="PTHR40866">
    <property type="entry name" value="BED-TYPE DOMAIN-CONTAINING PROTEIN"/>
    <property type="match status" value="1"/>
</dbReference>
<dbReference type="Proteomes" id="UP000688947">
    <property type="component" value="Unassembled WGS sequence"/>
</dbReference>
<protein>
    <submittedName>
        <fullName evidence="1">Uncharacterized protein</fullName>
    </submittedName>
</protein>
<evidence type="ECO:0000313" key="2">
    <source>
        <dbReference type="Proteomes" id="UP000688947"/>
    </source>
</evidence>